<keyword evidence="7" id="KW-1185">Reference proteome</keyword>
<keyword evidence="1" id="KW-0732">Signal</keyword>
<name>A0A220T6P1_9POXV</name>
<dbReference type="CDD" id="cd00033">
    <property type="entry name" value="CCP"/>
    <property type="match status" value="3"/>
</dbReference>
<dbReference type="PANTHER" id="PTHR45656:SF4">
    <property type="entry name" value="PROTEIN CBR-CLEC-78"/>
    <property type="match status" value="1"/>
</dbReference>
<dbReference type="EMBL" id="KY747497">
    <property type="protein sequence ID" value="ASK51375.1"/>
    <property type="molecule type" value="Genomic_DNA"/>
</dbReference>
<feature type="domain" description="Sushi" evidence="5">
    <location>
        <begin position="205"/>
        <end position="263"/>
    </location>
</feature>
<evidence type="ECO:0000256" key="2">
    <source>
        <dbReference type="ARBA" id="ARBA00022737"/>
    </source>
</evidence>
<dbReference type="PROSITE" id="PS50923">
    <property type="entry name" value="SUSHI"/>
    <property type="match status" value="4"/>
</dbReference>
<evidence type="ECO:0000259" key="5">
    <source>
        <dbReference type="PROSITE" id="PS50923"/>
    </source>
</evidence>
<dbReference type="InterPro" id="IPR035976">
    <property type="entry name" value="Sushi/SCR/CCP_sf"/>
</dbReference>
<evidence type="ECO:0000256" key="1">
    <source>
        <dbReference type="ARBA" id="ARBA00022729"/>
    </source>
</evidence>
<dbReference type="PANTHER" id="PTHR45656">
    <property type="entry name" value="PROTEIN CBR-CLEC-78"/>
    <property type="match status" value="1"/>
</dbReference>
<dbReference type="InterPro" id="IPR000436">
    <property type="entry name" value="Sushi_SCR_CCP_dom"/>
</dbReference>
<evidence type="ECO:0000256" key="4">
    <source>
        <dbReference type="PROSITE-ProRule" id="PRU00302"/>
    </source>
</evidence>
<keyword evidence="4" id="KW-0768">Sushi</keyword>
<accession>A0A220T6P1</accession>
<evidence type="ECO:0000256" key="3">
    <source>
        <dbReference type="ARBA" id="ARBA00023157"/>
    </source>
</evidence>
<evidence type="ECO:0000313" key="6">
    <source>
        <dbReference type="EMBL" id="ASK51375.1"/>
    </source>
</evidence>
<feature type="domain" description="Sushi" evidence="5">
    <location>
        <begin position="21"/>
        <end position="82"/>
    </location>
</feature>
<feature type="disulfide bond" evidence="4">
    <location>
        <begin position="53"/>
        <end position="80"/>
    </location>
</feature>
<dbReference type="InterPro" id="IPR051277">
    <property type="entry name" value="SEZ6_CSMD_C4BPB_Regulators"/>
</dbReference>
<gene>
    <name evidence="6" type="ORF">EPTV-WA-174</name>
</gene>
<evidence type="ECO:0000313" key="7">
    <source>
        <dbReference type="Proteomes" id="UP000217428"/>
    </source>
</evidence>
<sequence length="263" mass="30170">MVKYLFFLTLVINYVKCTPCSFCLSNKIVTVHMNPVNKLEEVYFEGDTVEFKCVLGFSSYGKKLTTTCTKNKWTPFTTTCKAKLCSRPIEPENGYINNYEGCKFGDIISYACNDGFILIGYSTNKCIVTSDNKLNWEHKTPLCVRSFCKPPKHIENGYYTPQQEEYIENSVVTYICENKYTLVGHKQNVCQNAKWLYNSPMCKIVKCPYPYINNGIINTPGTKFTLNDKITYFCKNGYTSNSKYTSSICNENNKWLPPLPTCL</sequence>
<dbReference type="SUPFAM" id="SSF57535">
    <property type="entry name" value="Complement control module/SCR domain"/>
    <property type="match status" value="4"/>
</dbReference>
<feature type="domain" description="Sushi" evidence="5">
    <location>
        <begin position="83"/>
        <end position="145"/>
    </location>
</feature>
<keyword evidence="3 4" id="KW-1015">Disulfide bond</keyword>
<dbReference type="OrthoDB" id="8102at10239"/>
<feature type="domain" description="Sushi" evidence="5">
    <location>
        <begin position="146"/>
        <end position="204"/>
    </location>
</feature>
<protein>
    <submittedName>
        <fullName evidence="6">Secreted complement binding protein C3b/C4b</fullName>
    </submittedName>
</protein>
<organism evidence="6 7">
    <name type="scientific">Eptesipox virus</name>
    <dbReference type="NCBI Taxonomy" id="1329402"/>
    <lineage>
        <taxon>Viruses</taxon>
        <taxon>Varidnaviria</taxon>
        <taxon>Bamfordvirae</taxon>
        <taxon>Nucleocytoviricota</taxon>
        <taxon>Pokkesviricetes</taxon>
        <taxon>Chitovirales</taxon>
        <taxon>Poxviridae</taxon>
        <taxon>Chordopoxvirinae</taxon>
        <taxon>Vespertilionpoxvirus</taxon>
        <taxon>Vespertilionpoxvirus eptesipox</taxon>
    </lineage>
</organism>
<proteinExistence type="predicted"/>
<dbReference type="Pfam" id="PF00084">
    <property type="entry name" value="Sushi"/>
    <property type="match status" value="4"/>
</dbReference>
<dbReference type="SMART" id="SM00032">
    <property type="entry name" value="CCP"/>
    <property type="match status" value="4"/>
</dbReference>
<keyword evidence="2" id="KW-0677">Repeat</keyword>
<dbReference type="Gene3D" id="2.10.70.10">
    <property type="entry name" value="Complement Module, domain 1"/>
    <property type="match status" value="4"/>
</dbReference>
<comment type="caution">
    <text evidence="4">Lacks conserved residue(s) required for the propagation of feature annotation.</text>
</comment>
<reference evidence="6 7" key="1">
    <citation type="journal article" date="2017" name="Virus Genes">
        <title>Characterization of Eptesipoxvirus, a novel poxvirus from a microchiropteran bat.</title>
        <authorList>
            <person name="Tu S.L."/>
            <person name="Nakazawa Y."/>
            <person name="Gao J."/>
            <person name="Wilkins K."/>
            <person name="Gallardo-Romero N."/>
            <person name="Li Y."/>
            <person name="Emerson G.L."/>
            <person name="Carroll D.S."/>
            <person name="Upton C."/>
        </authorList>
    </citation>
    <scope>NUCLEOTIDE SEQUENCE [LARGE SCALE GENOMIC DNA]</scope>
    <source>
        <strain evidence="6 7">Washington</strain>
    </source>
</reference>
<dbReference type="Proteomes" id="UP000217428">
    <property type="component" value="Segment"/>
</dbReference>